<reference evidence="2" key="1">
    <citation type="journal article" date="2023" name="Mol. Phylogenet. Evol.">
        <title>Genome-scale phylogeny and comparative genomics of the fungal order Sordariales.</title>
        <authorList>
            <person name="Hensen N."/>
            <person name="Bonometti L."/>
            <person name="Westerberg I."/>
            <person name="Brannstrom I.O."/>
            <person name="Guillou S."/>
            <person name="Cros-Aarteil S."/>
            <person name="Calhoun S."/>
            <person name="Haridas S."/>
            <person name="Kuo A."/>
            <person name="Mondo S."/>
            <person name="Pangilinan J."/>
            <person name="Riley R."/>
            <person name="LaButti K."/>
            <person name="Andreopoulos B."/>
            <person name="Lipzen A."/>
            <person name="Chen C."/>
            <person name="Yan M."/>
            <person name="Daum C."/>
            <person name="Ng V."/>
            <person name="Clum A."/>
            <person name="Steindorff A."/>
            <person name="Ohm R.A."/>
            <person name="Martin F."/>
            <person name="Silar P."/>
            <person name="Natvig D.O."/>
            <person name="Lalanne C."/>
            <person name="Gautier V."/>
            <person name="Ament-Velasquez S.L."/>
            <person name="Kruys A."/>
            <person name="Hutchinson M.I."/>
            <person name="Powell A.J."/>
            <person name="Barry K."/>
            <person name="Miller A.N."/>
            <person name="Grigoriev I.V."/>
            <person name="Debuchy R."/>
            <person name="Gladieux P."/>
            <person name="Hiltunen Thoren M."/>
            <person name="Johannesson H."/>
        </authorList>
    </citation>
    <scope>NUCLEOTIDE SEQUENCE</scope>
    <source>
        <strain evidence="2">CBS 958.72</strain>
    </source>
</reference>
<reference evidence="2" key="2">
    <citation type="submission" date="2023-06" db="EMBL/GenBank/DDBJ databases">
        <authorList>
            <consortium name="Lawrence Berkeley National Laboratory"/>
            <person name="Haridas S."/>
            <person name="Hensen N."/>
            <person name="Bonometti L."/>
            <person name="Westerberg I."/>
            <person name="Brannstrom I.O."/>
            <person name="Guillou S."/>
            <person name="Cros-Aarteil S."/>
            <person name="Calhoun S."/>
            <person name="Kuo A."/>
            <person name="Mondo S."/>
            <person name="Pangilinan J."/>
            <person name="Riley R."/>
            <person name="Labutti K."/>
            <person name="Andreopoulos B."/>
            <person name="Lipzen A."/>
            <person name="Chen C."/>
            <person name="Yanf M."/>
            <person name="Daum C."/>
            <person name="Ng V."/>
            <person name="Clum A."/>
            <person name="Steindorff A."/>
            <person name="Ohm R."/>
            <person name="Martin F."/>
            <person name="Silar P."/>
            <person name="Natvig D."/>
            <person name="Lalanne C."/>
            <person name="Gautier V."/>
            <person name="Ament-Velasquez S.L."/>
            <person name="Kruys A."/>
            <person name="Hutchinson M.I."/>
            <person name="Powell A.J."/>
            <person name="Barry K."/>
            <person name="Miller A.N."/>
            <person name="Grigoriev I.V."/>
            <person name="Debuchy R."/>
            <person name="Gladieux P."/>
            <person name="Thoren M.H."/>
            <person name="Johannesson H."/>
        </authorList>
    </citation>
    <scope>NUCLEOTIDE SEQUENCE</scope>
    <source>
        <strain evidence="2">CBS 958.72</strain>
    </source>
</reference>
<dbReference type="EMBL" id="JAULSN010000003">
    <property type="protein sequence ID" value="KAK3376863.1"/>
    <property type="molecule type" value="Genomic_DNA"/>
</dbReference>
<feature type="region of interest" description="Disordered" evidence="1">
    <location>
        <begin position="207"/>
        <end position="247"/>
    </location>
</feature>
<name>A0AAE0KHH8_9PEZI</name>
<dbReference type="AlphaFoldDB" id="A0AAE0KHH8"/>
<evidence type="ECO:0000313" key="3">
    <source>
        <dbReference type="Proteomes" id="UP001287356"/>
    </source>
</evidence>
<evidence type="ECO:0000256" key="1">
    <source>
        <dbReference type="SAM" id="MobiDB-lite"/>
    </source>
</evidence>
<evidence type="ECO:0000313" key="2">
    <source>
        <dbReference type="EMBL" id="KAK3376863.1"/>
    </source>
</evidence>
<feature type="region of interest" description="Disordered" evidence="1">
    <location>
        <begin position="1"/>
        <end position="55"/>
    </location>
</feature>
<feature type="compositionally biased region" description="Basic and acidic residues" evidence="1">
    <location>
        <begin position="7"/>
        <end position="36"/>
    </location>
</feature>
<proteinExistence type="predicted"/>
<organism evidence="2 3">
    <name type="scientific">Lasiosphaeria ovina</name>
    <dbReference type="NCBI Taxonomy" id="92902"/>
    <lineage>
        <taxon>Eukaryota</taxon>
        <taxon>Fungi</taxon>
        <taxon>Dikarya</taxon>
        <taxon>Ascomycota</taxon>
        <taxon>Pezizomycotina</taxon>
        <taxon>Sordariomycetes</taxon>
        <taxon>Sordariomycetidae</taxon>
        <taxon>Sordariales</taxon>
        <taxon>Lasiosphaeriaceae</taxon>
        <taxon>Lasiosphaeria</taxon>
    </lineage>
</organism>
<protein>
    <submittedName>
        <fullName evidence="2">Uncharacterized protein</fullName>
    </submittedName>
</protein>
<sequence length="289" mass="32522">MSHLKRGREDLSPPTKFGEKPAAADRGPDSPAEQRAKRVKHGIKGKKNKKIPFKIAPDSARSIKLESSPCKRILPDIPLVQKPKEFSENAQETEPSSQFEIKTMDDENETDSNGLKKTNKRLKKIEESLSVQPVNVAEELESIKKSLATMEANQQCEKARAIFRHEILFNSIKKVSQDVNRIKQQQSMARQQAKEEEHDKIVINLDPDIPAVNSPKADKKGASAGTPKPVHKDWVSPKTGNRKKDSKRAMEQCLRLFMEQMNDAATADSVRSKGELCIQYAEDLLKTME</sequence>
<feature type="compositionally biased region" description="Polar residues" evidence="1">
    <location>
        <begin position="88"/>
        <end position="100"/>
    </location>
</feature>
<dbReference type="Proteomes" id="UP001287356">
    <property type="component" value="Unassembled WGS sequence"/>
</dbReference>
<keyword evidence="3" id="KW-1185">Reference proteome</keyword>
<gene>
    <name evidence="2" type="ORF">B0T24DRAFT_231335</name>
</gene>
<feature type="region of interest" description="Disordered" evidence="1">
    <location>
        <begin position="79"/>
        <end position="117"/>
    </location>
</feature>
<comment type="caution">
    <text evidence="2">The sequence shown here is derived from an EMBL/GenBank/DDBJ whole genome shotgun (WGS) entry which is preliminary data.</text>
</comment>
<accession>A0AAE0KHH8</accession>
<feature type="compositionally biased region" description="Basic residues" evidence="1">
    <location>
        <begin position="37"/>
        <end position="52"/>
    </location>
</feature>